<dbReference type="SUPFAM" id="SSF53756">
    <property type="entry name" value="UDP-Glycosyltransferase/glycogen phosphorylase"/>
    <property type="match status" value="1"/>
</dbReference>
<dbReference type="Proteomes" id="UP000740329">
    <property type="component" value="Unassembled WGS sequence"/>
</dbReference>
<gene>
    <name evidence="1" type="ORF">J3E07_000665</name>
</gene>
<dbReference type="InterPro" id="IPR007152">
    <property type="entry name" value="DUF354"/>
</dbReference>
<dbReference type="AlphaFoldDB" id="A0A8J7US53"/>
<protein>
    <submittedName>
        <fullName evidence="1">Putative glycosyltransferase</fullName>
    </submittedName>
</protein>
<dbReference type="PANTHER" id="PTHR39662:SF1">
    <property type="entry name" value="DUF354 DOMAIN-CONTAINING PROTEIN"/>
    <property type="match status" value="1"/>
</dbReference>
<accession>A0A8J7US53</accession>
<name>A0A8J7US53_METVO</name>
<dbReference type="PANTHER" id="PTHR39662">
    <property type="entry name" value="DUF354 DOMAIN-CONTAINING PROTEIN-RELATED"/>
    <property type="match status" value="1"/>
</dbReference>
<sequence>MTTDVWIDLTNSPHIHYFSRLIEKLEKEGLEYILTARKFQSLEDLINIYGYEYVSFGEHSSTLSGKLVNSTNRIMELTKFISRKENVPKVAVAKHSVELPRVSFGLNIPSIFVLDNETAVAQNKLTLPLVDELICPIGTKNKLDVIQKNKNISYFDINSILSFEGTCEVANINSRSKSDKYPIDNAILYELGIDTELPTIVLRSCPNSSYCTGKTDLLPKIIEELLDKIGCNLVVFPRTRKQREIYSKYDNIIIPKTIDALSLLHFSNMMIGAGGTMNREAAVMGIPTISCYPETLLGVDEYLTEKGYMVHTTDLSEIIDYAITNIGVKNKVADLEDPTELMFQKICEKMSR</sequence>
<reference evidence="1" key="1">
    <citation type="submission" date="2021-03" db="EMBL/GenBank/DDBJ databases">
        <title>Genomic Encyclopedia of Type Strains, Phase IV (KMG-V): Genome sequencing to study the core and pangenomes of soil and plant-associated prokaryotes.</title>
        <authorList>
            <person name="Whitman W."/>
        </authorList>
    </citation>
    <scope>NUCLEOTIDE SEQUENCE</scope>
    <source>
        <strain evidence="1">C4</strain>
    </source>
</reference>
<dbReference type="Pfam" id="PF04007">
    <property type="entry name" value="DUF354"/>
    <property type="match status" value="1"/>
</dbReference>
<dbReference type="PIRSF" id="PIRSF005357">
    <property type="entry name" value="UCP005357"/>
    <property type="match status" value="1"/>
</dbReference>
<evidence type="ECO:0000313" key="1">
    <source>
        <dbReference type="EMBL" id="MBP2201267.1"/>
    </source>
</evidence>
<dbReference type="RefSeq" id="WP_209590717.1">
    <property type="nucleotide sequence ID" value="NZ_JAGGMU010000001.1"/>
</dbReference>
<comment type="caution">
    <text evidence="1">The sequence shown here is derived from an EMBL/GenBank/DDBJ whole genome shotgun (WGS) entry which is preliminary data.</text>
</comment>
<evidence type="ECO:0000313" key="2">
    <source>
        <dbReference type="Proteomes" id="UP000740329"/>
    </source>
</evidence>
<dbReference type="OrthoDB" id="185087at2157"/>
<proteinExistence type="predicted"/>
<organism evidence="1 2">
    <name type="scientific">Methanococcus voltae</name>
    <dbReference type="NCBI Taxonomy" id="2188"/>
    <lineage>
        <taxon>Archaea</taxon>
        <taxon>Methanobacteriati</taxon>
        <taxon>Methanobacteriota</taxon>
        <taxon>Methanomada group</taxon>
        <taxon>Methanococci</taxon>
        <taxon>Methanococcales</taxon>
        <taxon>Methanococcaceae</taxon>
        <taxon>Methanococcus</taxon>
    </lineage>
</organism>
<dbReference type="Gene3D" id="3.40.50.2000">
    <property type="entry name" value="Glycogen Phosphorylase B"/>
    <property type="match status" value="1"/>
</dbReference>
<dbReference type="EMBL" id="JAGGMV010000001">
    <property type="protein sequence ID" value="MBP2201267.1"/>
    <property type="molecule type" value="Genomic_DNA"/>
</dbReference>